<feature type="domain" description="GATA-type" evidence="10">
    <location>
        <begin position="655"/>
        <end position="690"/>
    </location>
</feature>
<sequence>MSATQRTCFWALLSTSNLAFVYISSSLRDTLQNDNTILGTCFYDYLHPSEYAPAKRDISRSIEQRDLLGSVTRCQFRNIFLSHPLARPGRKASIAVSSQPENKYHNSRKPSLPPSPTFPVQTRSPRSYFGSSIPTHHNNEPKDVIDLDDEEEQEGYLVMDITLNVVCDGVVLGIFHPIEDEQQNHVCGQQNYDAQDIDNWAQCVRYLSEQDRQLGHSRHISDVPLTPNTPQSPSYKAATPNSFVTSISTNSASSCGRIFFILDSKALSPLLCWPEETFCKLTGAQQVPPPGSRGVLEHHLKPEDLYKIKEHLGKAPPTDGCLCIQRYSGKHSMTHMDGSLQYIQCIVIPYGSVTFACFQSVAPLLSNFAAQQPLQLTLPPDTKPAISYAPPTSMPSMSHLLNHPQTTTSEMPLTPCSPSVHGGPQMSPDGSTSGEFFRMYPYYPRNSHNRASLPSLPTLRDDISDPNFNANRRASEPHTTFARPRDKMNITMSSSLSQIPENQVSSPLSPNKRISNEQSSGACLTLGKKFRSEQEDLRVRVLGRNHSESDIFMPMDHPGINRRHSSPVPHRDSTLSNASLPPISQLVEPQPHHPTSGLAYSQSPLPHVMSTPVGVRSQTVNQFRSSNPGHHIPPLVQGYAMTRGGVPISFLHSTTTVQKRCESCNTSQSPEWRRGPTGHKTLCNACGLRYSRSIARAGKQQQKTNTTTPTSNSNITRSITNFPVSSTSHLRPNAMSQPTPKSGTLIERSSAHQYSVSHSSYSRPVHIPSSLPSSSGNARENR</sequence>
<evidence type="ECO:0000259" key="9">
    <source>
        <dbReference type="PROSITE" id="PS50006"/>
    </source>
</evidence>
<evidence type="ECO:0000256" key="2">
    <source>
        <dbReference type="ARBA" id="ARBA00022771"/>
    </source>
</evidence>
<feature type="region of interest" description="Disordered" evidence="7">
    <location>
        <begin position="218"/>
        <end position="237"/>
    </location>
</feature>
<proteinExistence type="predicted"/>
<evidence type="ECO:0000256" key="8">
    <source>
        <dbReference type="SAM" id="SignalP"/>
    </source>
</evidence>
<feature type="signal peptide" evidence="8">
    <location>
        <begin position="1"/>
        <end position="19"/>
    </location>
</feature>
<comment type="caution">
    <text evidence="11">The sequence shown here is derived from an EMBL/GenBank/DDBJ whole genome shotgun (WGS) entry which is preliminary data.</text>
</comment>
<feature type="compositionally biased region" description="Low complexity" evidence="7">
    <location>
        <begin position="751"/>
        <end position="762"/>
    </location>
</feature>
<feature type="compositionally biased region" description="Polar residues" evidence="7">
    <location>
        <begin position="722"/>
        <end position="742"/>
    </location>
</feature>
<evidence type="ECO:0000313" key="12">
    <source>
        <dbReference type="Proteomes" id="UP001479436"/>
    </source>
</evidence>
<protein>
    <recommendedName>
        <fullName evidence="13">GATA-type domain-containing protein</fullName>
    </recommendedName>
</protein>
<dbReference type="PANTHER" id="PTHR47172:SF24">
    <property type="entry name" value="GATA ZINC FINGER DOMAIN-CONTAINING PROTEIN 14-RELATED"/>
    <property type="match status" value="1"/>
</dbReference>
<keyword evidence="2 6" id="KW-0863">Zinc-finger</keyword>
<dbReference type="Pfam" id="PF00320">
    <property type="entry name" value="GATA"/>
    <property type="match status" value="1"/>
</dbReference>
<dbReference type="PANTHER" id="PTHR47172">
    <property type="entry name" value="OS01G0976800 PROTEIN"/>
    <property type="match status" value="1"/>
</dbReference>
<organism evidence="11 12">
    <name type="scientific">Basidiobolus ranarum</name>
    <dbReference type="NCBI Taxonomy" id="34480"/>
    <lineage>
        <taxon>Eukaryota</taxon>
        <taxon>Fungi</taxon>
        <taxon>Fungi incertae sedis</taxon>
        <taxon>Zoopagomycota</taxon>
        <taxon>Entomophthoromycotina</taxon>
        <taxon>Basidiobolomycetes</taxon>
        <taxon>Basidiobolales</taxon>
        <taxon>Basidiobolaceae</taxon>
        <taxon>Basidiobolus</taxon>
    </lineage>
</organism>
<gene>
    <name evidence="11" type="ORF">K7432_000533</name>
</gene>
<dbReference type="SMART" id="SM00401">
    <property type="entry name" value="ZnF_GATA"/>
    <property type="match status" value="1"/>
</dbReference>
<dbReference type="InterPro" id="IPR000253">
    <property type="entry name" value="FHA_dom"/>
</dbReference>
<accession>A0ABR2WB46</accession>
<feature type="chain" id="PRO_5045953671" description="GATA-type domain-containing protein" evidence="8">
    <location>
        <begin position="20"/>
        <end position="782"/>
    </location>
</feature>
<evidence type="ECO:0000256" key="5">
    <source>
        <dbReference type="ARBA" id="ARBA00023163"/>
    </source>
</evidence>
<feature type="domain" description="FHA" evidence="9">
    <location>
        <begin position="540"/>
        <end position="564"/>
    </location>
</feature>
<evidence type="ECO:0000313" key="11">
    <source>
        <dbReference type="EMBL" id="KAK9729091.1"/>
    </source>
</evidence>
<keyword evidence="1" id="KW-0479">Metal-binding</keyword>
<keyword evidence="4" id="KW-0805">Transcription regulation</keyword>
<dbReference type="PROSITE" id="PS50114">
    <property type="entry name" value="GATA_ZN_FINGER_2"/>
    <property type="match status" value="1"/>
</dbReference>
<keyword evidence="12" id="KW-1185">Reference proteome</keyword>
<evidence type="ECO:0000259" key="10">
    <source>
        <dbReference type="PROSITE" id="PS50114"/>
    </source>
</evidence>
<feature type="region of interest" description="Disordered" evidence="7">
    <location>
        <begin position="496"/>
        <end position="519"/>
    </location>
</feature>
<feature type="compositionally biased region" description="Low complexity" evidence="7">
    <location>
        <begin position="704"/>
        <end position="721"/>
    </location>
</feature>
<dbReference type="PROSITE" id="PS00344">
    <property type="entry name" value="GATA_ZN_FINGER_1"/>
    <property type="match status" value="1"/>
</dbReference>
<dbReference type="Gene3D" id="3.30.50.10">
    <property type="entry name" value="Erythroid Transcription Factor GATA-1, subunit A"/>
    <property type="match status" value="1"/>
</dbReference>
<evidence type="ECO:0000256" key="6">
    <source>
        <dbReference type="PROSITE-ProRule" id="PRU00094"/>
    </source>
</evidence>
<dbReference type="SUPFAM" id="SSF57716">
    <property type="entry name" value="Glucocorticoid receptor-like (DNA-binding domain)"/>
    <property type="match status" value="1"/>
</dbReference>
<feature type="region of interest" description="Disordered" evidence="7">
    <location>
        <begin position="91"/>
        <end position="143"/>
    </location>
</feature>
<dbReference type="PROSITE" id="PS50006">
    <property type="entry name" value="FHA_DOMAIN"/>
    <property type="match status" value="1"/>
</dbReference>
<dbReference type="InterPro" id="IPR013088">
    <property type="entry name" value="Znf_NHR/GATA"/>
</dbReference>
<dbReference type="InterPro" id="IPR000679">
    <property type="entry name" value="Znf_GATA"/>
</dbReference>
<feature type="compositionally biased region" description="Polar residues" evidence="7">
    <location>
        <begin position="226"/>
        <end position="237"/>
    </location>
</feature>
<evidence type="ECO:0000256" key="3">
    <source>
        <dbReference type="ARBA" id="ARBA00022833"/>
    </source>
</evidence>
<keyword evidence="5" id="KW-0804">Transcription</keyword>
<feature type="region of interest" description="Disordered" evidence="7">
    <location>
        <begin position="696"/>
        <end position="782"/>
    </location>
</feature>
<evidence type="ECO:0008006" key="13">
    <source>
        <dbReference type="Google" id="ProtNLM"/>
    </source>
</evidence>
<dbReference type="Proteomes" id="UP001479436">
    <property type="component" value="Unassembled WGS sequence"/>
</dbReference>
<evidence type="ECO:0000256" key="1">
    <source>
        <dbReference type="ARBA" id="ARBA00022723"/>
    </source>
</evidence>
<keyword evidence="8" id="KW-0732">Signal</keyword>
<evidence type="ECO:0000256" key="4">
    <source>
        <dbReference type="ARBA" id="ARBA00023015"/>
    </source>
</evidence>
<evidence type="ECO:0000256" key="7">
    <source>
        <dbReference type="SAM" id="MobiDB-lite"/>
    </source>
</evidence>
<reference evidence="11 12" key="1">
    <citation type="submission" date="2023-04" db="EMBL/GenBank/DDBJ databases">
        <title>Genome of Basidiobolus ranarum AG-B5.</title>
        <authorList>
            <person name="Stajich J.E."/>
            <person name="Carter-House D."/>
            <person name="Gryganskyi A."/>
        </authorList>
    </citation>
    <scope>NUCLEOTIDE SEQUENCE [LARGE SCALE GENOMIC DNA]</scope>
    <source>
        <strain evidence="11 12">AG-B5</strain>
    </source>
</reference>
<dbReference type="CDD" id="cd00202">
    <property type="entry name" value="ZnF_GATA"/>
    <property type="match status" value="1"/>
</dbReference>
<feature type="region of interest" description="Disordered" evidence="7">
    <location>
        <begin position="549"/>
        <end position="600"/>
    </location>
</feature>
<keyword evidence="3" id="KW-0862">Zinc</keyword>
<feature type="compositionally biased region" description="Polar residues" evidence="7">
    <location>
        <begin position="118"/>
        <end position="136"/>
    </location>
</feature>
<name>A0ABR2WB46_9FUNG</name>
<dbReference type="EMBL" id="JASJQH010006885">
    <property type="protein sequence ID" value="KAK9729091.1"/>
    <property type="molecule type" value="Genomic_DNA"/>
</dbReference>
<feature type="compositionally biased region" description="Polar residues" evidence="7">
    <location>
        <begin position="770"/>
        <end position="782"/>
    </location>
</feature>